<dbReference type="Proteomes" id="UP000019426">
    <property type="component" value="Chromosome M2/40_rep1"/>
</dbReference>
<protein>
    <submittedName>
        <fullName evidence="7">Extracellular ligand-binding receptor</fullName>
    </submittedName>
</protein>
<keyword evidence="7" id="KW-0675">Receptor</keyword>
<dbReference type="PANTHER" id="PTHR30483">
    <property type="entry name" value="LEUCINE-SPECIFIC-BINDING PROTEIN"/>
    <property type="match status" value="1"/>
</dbReference>
<dbReference type="InterPro" id="IPR028081">
    <property type="entry name" value="Leu-bd"/>
</dbReference>
<dbReference type="AlphaFoldDB" id="W6RZ10"/>
<dbReference type="PATRIC" id="fig|1216932.3.peg.73"/>
<evidence type="ECO:0000256" key="1">
    <source>
        <dbReference type="ARBA" id="ARBA00010062"/>
    </source>
</evidence>
<evidence type="ECO:0000256" key="4">
    <source>
        <dbReference type="ARBA" id="ARBA00022970"/>
    </source>
</evidence>
<dbReference type="HOGENOM" id="CLU_027128_6_1_9"/>
<comment type="similarity">
    <text evidence="1">Belongs to the leucine-binding protein family.</text>
</comment>
<dbReference type="GO" id="GO:0006865">
    <property type="term" value="P:amino acid transport"/>
    <property type="evidence" value="ECO:0007669"/>
    <property type="project" value="UniProtKB-KW"/>
</dbReference>
<evidence type="ECO:0000256" key="3">
    <source>
        <dbReference type="ARBA" id="ARBA00022729"/>
    </source>
</evidence>
<keyword evidence="4" id="KW-0029">Amino-acid transport</keyword>
<dbReference type="InterPro" id="IPR000709">
    <property type="entry name" value="Leu_Ile_Val-bd"/>
</dbReference>
<dbReference type="eggNOG" id="COG0683">
    <property type="taxonomic scope" value="Bacteria"/>
</dbReference>
<dbReference type="PROSITE" id="PS51257">
    <property type="entry name" value="PROKAR_LIPOPROTEIN"/>
    <property type="match status" value="1"/>
</dbReference>
<dbReference type="PANTHER" id="PTHR30483:SF6">
    <property type="entry name" value="PERIPLASMIC BINDING PROTEIN OF ABC TRANSPORTER FOR NATURAL AMINO ACIDS"/>
    <property type="match status" value="1"/>
</dbReference>
<keyword evidence="2" id="KW-0813">Transport</keyword>
<dbReference type="RefSeq" id="WP_044035744.1">
    <property type="nucleotide sequence ID" value="NZ_HG917868.1"/>
</dbReference>
<evidence type="ECO:0000256" key="2">
    <source>
        <dbReference type="ARBA" id="ARBA00022448"/>
    </source>
</evidence>
<sequence>MKKKLLSMVVLATLSLTSLVGCGSQKSEDEILIGGIGPLTGDASSYGTSVKNGAELFIDEYNANGGFDGKKIKLLFEDDEADATKALNAYDKLVNKEEVSMIFGAVTSGSSTAIADRAKSDQIPMISPTATEPNITKKGGEYVFRGCYIDSLQGETLSKYATEDLSAKKASILYNVSSDYSKGIAETFKKKFEAAGGEVVSFDSYNSGDKDFSAQLTKIKNLNPDVLVLPDYYDTVGLITDQARTAGISAQFLGGDGWDSPKLFEIGGDSVEGAIFVNHYSPEDESEDVQNFVKSYKEKYNTDPDAFAALSYSTLQVLTNAIESAGSTDADAIKDALAKTDLDTITGHVTFDKNRNPIKSVSVIKIQDGKQTLVKKINP</sequence>
<dbReference type="SUPFAM" id="SSF53822">
    <property type="entry name" value="Periplasmic binding protein-like I"/>
    <property type="match status" value="1"/>
</dbReference>
<dbReference type="InterPro" id="IPR028082">
    <property type="entry name" value="Peripla_BP_I"/>
</dbReference>
<dbReference type="InterPro" id="IPR051010">
    <property type="entry name" value="BCAA_transport"/>
</dbReference>
<dbReference type="KEGG" id="clt:CM240_0088"/>
<dbReference type="Gene3D" id="3.40.50.2300">
    <property type="match status" value="2"/>
</dbReference>
<dbReference type="CDD" id="cd06347">
    <property type="entry name" value="PBP1_ABC_LivK_ligand_binding-like"/>
    <property type="match status" value="1"/>
</dbReference>
<dbReference type="Pfam" id="PF13458">
    <property type="entry name" value="Peripla_BP_6"/>
    <property type="match status" value="1"/>
</dbReference>
<dbReference type="EMBL" id="HG917868">
    <property type="protein sequence ID" value="CDM67267.1"/>
    <property type="molecule type" value="Genomic_DNA"/>
</dbReference>
<gene>
    <name evidence="7" type="ORF">CM240_0088</name>
</gene>
<reference evidence="7 8" key="1">
    <citation type="submission" date="2013-11" db="EMBL/GenBank/DDBJ databases">
        <title>Complete genome sequence of Clostridum sp. M2/40.</title>
        <authorList>
            <person name="Wibberg D."/>
            <person name="Puehler A."/>
            <person name="Schlueter A."/>
        </authorList>
    </citation>
    <scope>NUCLEOTIDE SEQUENCE [LARGE SCALE GENOMIC DNA]</scope>
    <source>
        <strain evidence="8">M2/40</strain>
    </source>
</reference>
<evidence type="ECO:0000313" key="8">
    <source>
        <dbReference type="Proteomes" id="UP000019426"/>
    </source>
</evidence>
<feature type="signal peptide" evidence="5">
    <location>
        <begin position="1"/>
        <end position="20"/>
    </location>
</feature>
<evidence type="ECO:0000256" key="5">
    <source>
        <dbReference type="SAM" id="SignalP"/>
    </source>
</evidence>
<evidence type="ECO:0000259" key="6">
    <source>
        <dbReference type="Pfam" id="PF13458"/>
    </source>
</evidence>
<dbReference type="STRING" id="1216932.CM240_0088"/>
<feature type="domain" description="Leucine-binding protein" evidence="6">
    <location>
        <begin position="31"/>
        <end position="369"/>
    </location>
</feature>
<dbReference type="PRINTS" id="PR00337">
    <property type="entry name" value="LEUILEVALBP"/>
</dbReference>
<accession>W6RZ10</accession>
<proteinExistence type="inferred from homology"/>
<evidence type="ECO:0000313" key="7">
    <source>
        <dbReference type="EMBL" id="CDM67267.1"/>
    </source>
</evidence>
<keyword evidence="3 5" id="KW-0732">Signal</keyword>
<feature type="chain" id="PRO_5039360630" evidence="5">
    <location>
        <begin position="21"/>
        <end position="379"/>
    </location>
</feature>
<keyword evidence="8" id="KW-1185">Reference proteome</keyword>
<name>W6RZ10_9CLOT</name>
<organism evidence="7 8">
    <name type="scientific">Clostridium bornimense</name>
    <dbReference type="NCBI Taxonomy" id="1216932"/>
    <lineage>
        <taxon>Bacteria</taxon>
        <taxon>Bacillati</taxon>
        <taxon>Bacillota</taxon>
        <taxon>Clostridia</taxon>
        <taxon>Eubacteriales</taxon>
        <taxon>Clostridiaceae</taxon>
        <taxon>Clostridium</taxon>
    </lineage>
</organism>
<dbReference type="OrthoDB" id="9783240at2"/>